<dbReference type="SUPFAM" id="SSF118290">
    <property type="entry name" value="WRKY DNA-binding domain"/>
    <property type="match status" value="2"/>
</dbReference>
<reference evidence="7" key="1">
    <citation type="submission" date="2018-01" db="EMBL/GenBank/DDBJ databases">
        <authorList>
            <person name="Mao J.F."/>
        </authorList>
    </citation>
    <scope>NUCLEOTIDE SEQUENCE</scope>
    <source>
        <strain evidence="7">Huo1</strain>
        <tissue evidence="7">Leaf</tissue>
    </source>
</reference>
<dbReference type="InterPro" id="IPR018872">
    <property type="entry name" value="Zn-cluster-dom"/>
</dbReference>
<evidence type="ECO:0000313" key="7">
    <source>
        <dbReference type="EMBL" id="KAG6434907.1"/>
    </source>
</evidence>
<dbReference type="GO" id="GO:0005634">
    <property type="term" value="C:nucleus"/>
    <property type="evidence" value="ECO:0007669"/>
    <property type="project" value="UniProtKB-SubCell"/>
</dbReference>
<feature type="domain" description="WRKY" evidence="6">
    <location>
        <begin position="255"/>
        <end position="343"/>
    </location>
</feature>
<dbReference type="PANTHER" id="PTHR31282">
    <property type="entry name" value="WRKY TRANSCRIPTION FACTOR 21-RELATED"/>
    <property type="match status" value="1"/>
</dbReference>
<dbReference type="SMART" id="SM00774">
    <property type="entry name" value="WRKY"/>
    <property type="match status" value="1"/>
</dbReference>
<dbReference type="Pfam" id="PF03106">
    <property type="entry name" value="WRKY"/>
    <property type="match status" value="2"/>
</dbReference>
<keyword evidence="5" id="KW-0539">Nucleus</keyword>
<proteinExistence type="predicted"/>
<dbReference type="InterPro" id="IPR044810">
    <property type="entry name" value="WRKY_plant"/>
</dbReference>
<dbReference type="Pfam" id="PF10533">
    <property type="entry name" value="Plant_zn_clust"/>
    <property type="match status" value="1"/>
</dbReference>
<keyword evidence="8" id="KW-1185">Reference proteome</keyword>
<dbReference type="EMBL" id="PNBA02000002">
    <property type="protein sequence ID" value="KAG6434907.1"/>
    <property type="molecule type" value="Genomic_DNA"/>
</dbReference>
<keyword evidence="2" id="KW-0805">Transcription regulation</keyword>
<dbReference type="PROSITE" id="PS50811">
    <property type="entry name" value="WRKY"/>
    <property type="match status" value="1"/>
</dbReference>
<dbReference type="Gene3D" id="2.20.25.80">
    <property type="entry name" value="WRKY domain"/>
    <property type="match status" value="1"/>
</dbReference>
<evidence type="ECO:0000313" key="8">
    <source>
        <dbReference type="Proteomes" id="UP000298416"/>
    </source>
</evidence>
<evidence type="ECO:0000256" key="2">
    <source>
        <dbReference type="ARBA" id="ARBA00023015"/>
    </source>
</evidence>
<keyword evidence="3" id="KW-0238">DNA-binding</keyword>
<dbReference type="GO" id="GO:0003700">
    <property type="term" value="F:DNA-binding transcription factor activity"/>
    <property type="evidence" value="ECO:0007669"/>
    <property type="project" value="InterPro"/>
</dbReference>
<sequence>MEEVERANSAAIESCYRVVHLLSHPQNQNHYGNLSDQTGDAVSKFRKVVSLLSSSNGHARVRRFKKIQSPFPQNMFLENPIARIEDQYWKPPSFSQMNPMESSNPLQEMKSALTLELSPHAKNLPQFSANYHVLHQQKQRKIQLQQQAEVMYRSSSSGISLNSNGTFTPGMSSARSFISSLSVDSSVANTDGSVFHLIGSSRSADQGSYHHKRRCCGREEDGSVKCGDSSRCRCCSKNRKNKIKRSIKVPATSSNLADIPPDEYSWRKYGQKPIKGSPHPRHKCFCSLTSIVVIALNVSGLCRGYYKCSTMRGCPARKHVERCVEDSTMIIVTYEGEHNHPNLPSQSANT</sequence>
<evidence type="ECO:0000256" key="1">
    <source>
        <dbReference type="ARBA" id="ARBA00004123"/>
    </source>
</evidence>
<comment type="caution">
    <text evidence="7">The sequence shown here is derived from an EMBL/GenBank/DDBJ whole genome shotgun (WGS) entry which is preliminary data.</text>
</comment>
<dbReference type="Proteomes" id="UP000298416">
    <property type="component" value="Unassembled WGS sequence"/>
</dbReference>
<evidence type="ECO:0000256" key="3">
    <source>
        <dbReference type="ARBA" id="ARBA00023125"/>
    </source>
</evidence>
<comment type="subcellular location">
    <subcellularLocation>
        <location evidence="1">Nucleus</location>
    </subcellularLocation>
</comment>
<dbReference type="InterPro" id="IPR036576">
    <property type="entry name" value="WRKY_dom_sf"/>
</dbReference>
<name>A0A8X9AAD1_SALSN</name>
<evidence type="ECO:0000256" key="5">
    <source>
        <dbReference type="ARBA" id="ARBA00023242"/>
    </source>
</evidence>
<keyword evidence="4" id="KW-0804">Transcription</keyword>
<gene>
    <name evidence="7" type="ORF">SASPL_106551</name>
</gene>
<evidence type="ECO:0000259" key="6">
    <source>
        <dbReference type="PROSITE" id="PS50811"/>
    </source>
</evidence>
<dbReference type="InterPro" id="IPR003657">
    <property type="entry name" value="WRKY_dom"/>
</dbReference>
<reference evidence="7" key="2">
    <citation type="submission" date="2020-08" db="EMBL/GenBank/DDBJ databases">
        <title>Plant Genome Project.</title>
        <authorList>
            <person name="Zhang R.-G."/>
        </authorList>
    </citation>
    <scope>NUCLEOTIDE SEQUENCE</scope>
    <source>
        <strain evidence="7">Huo1</strain>
        <tissue evidence="7">Leaf</tissue>
    </source>
</reference>
<dbReference type="GO" id="GO:0043565">
    <property type="term" value="F:sequence-specific DNA binding"/>
    <property type="evidence" value="ECO:0007669"/>
    <property type="project" value="InterPro"/>
</dbReference>
<dbReference type="AlphaFoldDB" id="A0A8X9AAD1"/>
<dbReference type="GO" id="GO:0005516">
    <property type="term" value="F:calmodulin binding"/>
    <property type="evidence" value="ECO:0007669"/>
    <property type="project" value="UniProtKB-ARBA"/>
</dbReference>
<organism evidence="7">
    <name type="scientific">Salvia splendens</name>
    <name type="common">Scarlet sage</name>
    <dbReference type="NCBI Taxonomy" id="180675"/>
    <lineage>
        <taxon>Eukaryota</taxon>
        <taxon>Viridiplantae</taxon>
        <taxon>Streptophyta</taxon>
        <taxon>Embryophyta</taxon>
        <taxon>Tracheophyta</taxon>
        <taxon>Spermatophyta</taxon>
        <taxon>Magnoliopsida</taxon>
        <taxon>eudicotyledons</taxon>
        <taxon>Gunneridae</taxon>
        <taxon>Pentapetalae</taxon>
        <taxon>asterids</taxon>
        <taxon>lamiids</taxon>
        <taxon>Lamiales</taxon>
        <taxon>Lamiaceae</taxon>
        <taxon>Nepetoideae</taxon>
        <taxon>Mentheae</taxon>
        <taxon>Salviinae</taxon>
        <taxon>Salvia</taxon>
        <taxon>Salvia subgen. Calosphace</taxon>
        <taxon>core Calosphace</taxon>
    </lineage>
</organism>
<accession>A0A8X9AAD1</accession>
<evidence type="ECO:0000256" key="4">
    <source>
        <dbReference type="ARBA" id="ARBA00023163"/>
    </source>
</evidence>
<protein>
    <recommendedName>
        <fullName evidence="6">WRKY domain-containing protein</fullName>
    </recommendedName>
</protein>